<name>A0A9N7V6V2_PLEPL</name>
<dbReference type="EMBL" id="CADEAL010003927">
    <property type="protein sequence ID" value="CAB1446823.1"/>
    <property type="molecule type" value="Genomic_DNA"/>
</dbReference>
<protein>
    <submittedName>
        <fullName evidence="2">Uncharacterized protein</fullName>
    </submittedName>
</protein>
<evidence type="ECO:0000256" key="1">
    <source>
        <dbReference type="SAM" id="MobiDB-lite"/>
    </source>
</evidence>
<feature type="region of interest" description="Disordered" evidence="1">
    <location>
        <begin position="82"/>
        <end position="108"/>
    </location>
</feature>
<evidence type="ECO:0000313" key="3">
    <source>
        <dbReference type="Proteomes" id="UP001153269"/>
    </source>
</evidence>
<accession>A0A9N7V6V2</accession>
<organism evidence="2 3">
    <name type="scientific">Pleuronectes platessa</name>
    <name type="common">European plaice</name>
    <dbReference type="NCBI Taxonomy" id="8262"/>
    <lineage>
        <taxon>Eukaryota</taxon>
        <taxon>Metazoa</taxon>
        <taxon>Chordata</taxon>
        <taxon>Craniata</taxon>
        <taxon>Vertebrata</taxon>
        <taxon>Euteleostomi</taxon>
        <taxon>Actinopterygii</taxon>
        <taxon>Neopterygii</taxon>
        <taxon>Teleostei</taxon>
        <taxon>Neoteleostei</taxon>
        <taxon>Acanthomorphata</taxon>
        <taxon>Carangaria</taxon>
        <taxon>Pleuronectiformes</taxon>
        <taxon>Pleuronectoidei</taxon>
        <taxon>Pleuronectidae</taxon>
        <taxon>Pleuronectes</taxon>
    </lineage>
</organism>
<gene>
    <name evidence="2" type="ORF">PLEPLA_LOCUS34544</name>
</gene>
<dbReference type="Proteomes" id="UP001153269">
    <property type="component" value="Unassembled WGS sequence"/>
</dbReference>
<keyword evidence="3" id="KW-1185">Reference proteome</keyword>
<comment type="caution">
    <text evidence="2">The sequence shown here is derived from an EMBL/GenBank/DDBJ whole genome shotgun (WGS) entry which is preliminary data.</text>
</comment>
<evidence type="ECO:0000313" key="2">
    <source>
        <dbReference type="EMBL" id="CAB1446823.1"/>
    </source>
</evidence>
<reference evidence="2" key="1">
    <citation type="submission" date="2020-03" db="EMBL/GenBank/DDBJ databases">
        <authorList>
            <person name="Weist P."/>
        </authorList>
    </citation>
    <scope>NUCLEOTIDE SEQUENCE</scope>
</reference>
<sequence>MENVSHCGRPVNLQTESNTSHLRELCVAHRHLPPRPNWTSCLLRLFQRKDPEHRDGHTAYNPAPHLGYELANRGLNTVAVGPMTMPHLGSRPVDPLDHRSAHPAAKRL</sequence>
<dbReference type="AlphaFoldDB" id="A0A9N7V6V2"/>
<proteinExistence type="predicted"/>